<keyword evidence="1" id="KW-0472">Membrane</keyword>
<gene>
    <name evidence="2" type="ORF">TCEL_00565</name>
</gene>
<reference evidence="2" key="1">
    <citation type="submission" date="2013-03" db="EMBL/GenBank/DDBJ databases">
        <title>Draft genome sequence of the hydrogen-ethanol-producing anaerobic alkalithermophilic Caloramator celere.</title>
        <authorList>
            <person name="Ciranna A."/>
            <person name="Larjo A."/>
            <person name="Kivisto A."/>
            <person name="Santala V."/>
            <person name="Roos C."/>
            <person name="Karp M."/>
        </authorList>
    </citation>
    <scope>NUCLEOTIDE SEQUENCE [LARGE SCALE GENOMIC DNA]</scope>
    <source>
        <strain evidence="2">DSM 8682</strain>
    </source>
</reference>
<evidence type="ECO:0000313" key="2">
    <source>
        <dbReference type="EMBL" id="CDF58519.1"/>
    </source>
</evidence>
<proteinExistence type="predicted"/>
<dbReference type="RefSeq" id="WP_018662682.1">
    <property type="nucleotide sequence ID" value="NZ_HF952018.1"/>
</dbReference>
<evidence type="ECO:0000313" key="3">
    <source>
        <dbReference type="Proteomes" id="UP000014923"/>
    </source>
</evidence>
<dbReference type="eggNOG" id="ENOG5033RQI">
    <property type="taxonomic scope" value="Bacteria"/>
</dbReference>
<dbReference type="EMBL" id="CAVN010000097">
    <property type="protein sequence ID" value="CDF58519.1"/>
    <property type="molecule type" value="Genomic_DNA"/>
</dbReference>
<sequence>MHTSGLYDLEKKYLIRRILPFVAILVLALIFVLVKPRDKYTAFEKSLLEKDYKALYDMILHKDFTYQVFEEYVKYNFSDDVVIKNKYNIGETQYITLNSKTGEKSIKIVKVKNKYYWDFDDYVYNWIIKVPLYASVEVAGQVYENKDGSVTIERIPFASYEVKIKLKGCEDFNGRILAGQKIDIKLELSKEVLDKCKIAIYDYLKFKEEALENKKISEVQCLYTDSGLYNEVLNEIEWLKTVDYKFQKRLKNWEVLSAKLKHSGVIEVDVKEEWEVKVVTDENESVSTVVQVNRYFVEMGDVYKIIQINTIK</sequence>
<name>R7RR62_9CLOT</name>
<dbReference type="AlphaFoldDB" id="R7RR62"/>
<feature type="transmembrane region" description="Helical" evidence="1">
    <location>
        <begin position="14"/>
        <end position="34"/>
    </location>
</feature>
<protein>
    <submittedName>
        <fullName evidence="2">Uncharacterized protein</fullName>
    </submittedName>
</protein>
<keyword evidence="3" id="KW-1185">Reference proteome</keyword>
<dbReference type="OrthoDB" id="1953238at2"/>
<dbReference type="Proteomes" id="UP000014923">
    <property type="component" value="Unassembled WGS sequence"/>
</dbReference>
<keyword evidence="1" id="KW-1133">Transmembrane helix</keyword>
<comment type="caution">
    <text evidence="2">The sequence shown here is derived from an EMBL/GenBank/DDBJ whole genome shotgun (WGS) entry which is preliminary data.</text>
</comment>
<organism evidence="2 3">
    <name type="scientific">Thermobrachium celere DSM 8682</name>
    <dbReference type="NCBI Taxonomy" id="941824"/>
    <lineage>
        <taxon>Bacteria</taxon>
        <taxon>Bacillati</taxon>
        <taxon>Bacillota</taxon>
        <taxon>Clostridia</taxon>
        <taxon>Eubacteriales</taxon>
        <taxon>Clostridiaceae</taxon>
        <taxon>Thermobrachium</taxon>
    </lineage>
</organism>
<evidence type="ECO:0000256" key="1">
    <source>
        <dbReference type="SAM" id="Phobius"/>
    </source>
</evidence>
<accession>R7RR62</accession>
<keyword evidence="1" id="KW-0812">Transmembrane</keyword>
<dbReference type="HOGENOM" id="CLU_891196_0_0_9"/>